<dbReference type="Pfam" id="PF02571">
    <property type="entry name" value="CbiJ"/>
    <property type="match status" value="1"/>
</dbReference>
<dbReference type="NCBIfam" id="TIGR00715">
    <property type="entry name" value="precor6x_red"/>
    <property type="match status" value="1"/>
</dbReference>
<dbReference type="AlphaFoldDB" id="A0A1H8A6A1"/>
<dbReference type="PANTHER" id="PTHR36925:SF1">
    <property type="entry name" value="COBALT-PRECORRIN-6A REDUCTASE"/>
    <property type="match status" value="1"/>
</dbReference>
<evidence type="ECO:0000256" key="7">
    <source>
        <dbReference type="ARBA" id="ARBA00023244"/>
    </source>
</evidence>
<name>A0A1H8A6A1_9FIRM</name>
<keyword evidence="4" id="KW-0169">Cobalamin biosynthesis</keyword>
<sequence>MQFFLVFAGTTEGRQLIELLAANPCNITACVATDYGEEVLPEHPNLTVLAGRRGSDDIEQLLREQRFDCVFDATHPYATAVTHNIQTACIAADTPYLRILREESATQNCTYVQNAKEAAEYCNRIDGKILLTTGSKELDCFTTVSDYATRIIPRVLPTPDSLSRCIQLGFAAKNIICMQGPFSTELNIATLKQIGAACLVTKDSGSAGGFAEKCEAARAVGAHLVVIGRPPQTNGVTLRELPKILEQRYGYLPEANINKQASPYFPLFVSLRNKDVTVVGAGNIAARRMNTLLGFGCKVQVVSPTATQPIQALAKEGRITLKLREYRCGDCKGSALAVAATNNRAVNHSVYEECTAQNILVSVADCKAECSFYFPGIVQSGNAVIGITASGSDHHLAKKITDHIRKHISTIID</sequence>
<dbReference type="SUPFAM" id="SSF51735">
    <property type="entry name" value="NAD(P)-binding Rossmann-fold domains"/>
    <property type="match status" value="1"/>
</dbReference>
<dbReference type="InterPro" id="IPR006367">
    <property type="entry name" value="Sirohaem_synthase_N"/>
</dbReference>
<keyword evidence="10" id="KW-1185">Reference proteome</keyword>
<gene>
    <name evidence="9" type="ORF">SAMN05216180_1097</name>
</gene>
<accession>A0A1H8A6A1</accession>
<dbReference type="EMBL" id="FOCG01000001">
    <property type="protein sequence ID" value="SEM65319.1"/>
    <property type="molecule type" value="Genomic_DNA"/>
</dbReference>
<evidence type="ECO:0000256" key="4">
    <source>
        <dbReference type="ARBA" id="ARBA00022573"/>
    </source>
</evidence>
<evidence type="ECO:0000313" key="9">
    <source>
        <dbReference type="EMBL" id="SEM65319.1"/>
    </source>
</evidence>
<dbReference type="Gene3D" id="3.40.50.720">
    <property type="entry name" value="NAD(P)-binding Rossmann-like Domain"/>
    <property type="match status" value="1"/>
</dbReference>
<dbReference type="GO" id="GO:0009236">
    <property type="term" value="P:cobalamin biosynthetic process"/>
    <property type="evidence" value="ECO:0007669"/>
    <property type="project" value="UniProtKB-UniPathway"/>
</dbReference>
<dbReference type="UniPathway" id="UPA00148"/>
<protein>
    <recommendedName>
        <fullName evidence="3">precorrin-2 dehydrogenase</fullName>
        <ecNumber evidence="3">1.3.1.76</ecNumber>
    </recommendedName>
</protein>
<dbReference type="GO" id="GO:0043115">
    <property type="term" value="F:precorrin-2 dehydrogenase activity"/>
    <property type="evidence" value="ECO:0007669"/>
    <property type="project" value="UniProtKB-EC"/>
</dbReference>
<reference evidence="9 10" key="1">
    <citation type="submission" date="2016-10" db="EMBL/GenBank/DDBJ databases">
        <authorList>
            <person name="de Groot N.N."/>
        </authorList>
    </citation>
    <scope>NUCLEOTIDE SEQUENCE [LARGE SCALE GENOMIC DNA]</scope>
    <source>
        <strain evidence="9 10">CGMCC 1.5070</strain>
    </source>
</reference>
<dbReference type="PROSITE" id="PS51014">
    <property type="entry name" value="COBK_CBIJ"/>
    <property type="match status" value="1"/>
</dbReference>
<keyword evidence="7" id="KW-0627">Porphyrin biosynthesis</keyword>
<evidence type="ECO:0000256" key="2">
    <source>
        <dbReference type="ARBA" id="ARBA00005010"/>
    </source>
</evidence>
<dbReference type="UniPathway" id="UPA00262">
    <property type="reaction ID" value="UER00222"/>
</dbReference>
<keyword evidence="6" id="KW-0520">NAD</keyword>
<dbReference type="STRING" id="474960.SAMN05216180_1097"/>
<dbReference type="GO" id="GO:0019354">
    <property type="term" value="P:siroheme biosynthetic process"/>
    <property type="evidence" value="ECO:0007669"/>
    <property type="project" value="UniProtKB-UniPathway"/>
</dbReference>
<dbReference type="Proteomes" id="UP000199158">
    <property type="component" value="Unassembled WGS sequence"/>
</dbReference>
<comment type="pathway">
    <text evidence="2">Porphyrin-containing compound metabolism; siroheme biosynthesis; sirohydrochlorin from precorrin-2: step 1/1.</text>
</comment>
<proteinExistence type="predicted"/>
<dbReference type="InterPro" id="IPR003723">
    <property type="entry name" value="Precorrin-6x_reduct"/>
</dbReference>
<comment type="catalytic activity">
    <reaction evidence="8">
        <text>precorrin-2 + NAD(+) = sirohydrochlorin + NADH + 2 H(+)</text>
        <dbReference type="Rhea" id="RHEA:15613"/>
        <dbReference type="ChEBI" id="CHEBI:15378"/>
        <dbReference type="ChEBI" id="CHEBI:57540"/>
        <dbReference type="ChEBI" id="CHEBI:57945"/>
        <dbReference type="ChEBI" id="CHEBI:58351"/>
        <dbReference type="ChEBI" id="CHEBI:58827"/>
        <dbReference type="EC" id="1.3.1.76"/>
    </reaction>
</comment>
<evidence type="ECO:0000256" key="3">
    <source>
        <dbReference type="ARBA" id="ARBA00012400"/>
    </source>
</evidence>
<dbReference type="GO" id="GO:0016994">
    <property type="term" value="F:precorrin-6A reductase activity"/>
    <property type="evidence" value="ECO:0007669"/>
    <property type="project" value="InterPro"/>
</dbReference>
<dbReference type="EC" id="1.3.1.76" evidence="3"/>
<evidence type="ECO:0000256" key="1">
    <source>
        <dbReference type="ARBA" id="ARBA00004953"/>
    </source>
</evidence>
<dbReference type="NCBIfam" id="TIGR01470">
    <property type="entry name" value="cysG_Nterm"/>
    <property type="match status" value="1"/>
</dbReference>
<evidence type="ECO:0000256" key="5">
    <source>
        <dbReference type="ARBA" id="ARBA00023002"/>
    </source>
</evidence>
<organism evidence="9 10">
    <name type="scientific">Hydrogenoanaerobacterium saccharovorans</name>
    <dbReference type="NCBI Taxonomy" id="474960"/>
    <lineage>
        <taxon>Bacteria</taxon>
        <taxon>Bacillati</taxon>
        <taxon>Bacillota</taxon>
        <taxon>Clostridia</taxon>
        <taxon>Eubacteriales</taxon>
        <taxon>Oscillospiraceae</taxon>
        <taxon>Hydrogenoanaerobacterium</taxon>
    </lineage>
</organism>
<dbReference type="RefSeq" id="WP_162840812.1">
    <property type="nucleotide sequence ID" value="NZ_FOCG01000001.1"/>
</dbReference>
<evidence type="ECO:0000256" key="8">
    <source>
        <dbReference type="ARBA" id="ARBA00047561"/>
    </source>
</evidence>
<dbReference type="Pfam" id="PF13241">
    <property type="entry name" value="NAD_binding_7"/>
    <property type="match status" value="1"/>
</dbReference>
<evidence type="ECO:0000313" key="10">
    <source>
        <dbReference type="Proteomes" id="UP000199158"/>
    </source>
</evidence>
<dbReference type="PANTHER" id="PTHR36925">
    <property type="entry name" value="COBALT-PRECORRIN-6A REDUCTASE"/>
    <property type="match status" value="1"/>
</dbReference>
<dbReference type="InterPro" id="IPR036291">
    <property type="entry name" value="NAD(P)-bd_dom_sf"/>
</dbReference>
<keyword evidence="5" id="KW-0560">Oxidoreductase</keyword>
<evidence type="ECO:0000256" key="6">
    <source>
        <dbReference type="ARBA" id="ARBA00023027"/>
    </source>
</evidence>
<comment type="pathway">
    <text evidence="1">Cofactor biosynthesis; adenosylcobalamin biosynthesis.</text>
</comment>